<feature type="transmembrane region" description="Helical" evidence="5">
    <location>
        <begin position="67"/>
        <end position="96"/>
    </location>
</feature>
<dbReference type="EMBL" id="CAESPC010000141">
    <property type="protein sequence ID" value="CAB4367205.1"/>
    <property type="molecule type" value="Genomic_DNA"/>
</dbReference>
<feature type="transmembrane region" description="Helical" evidence="5">
    <location>
        <begin position="21"/>
        <end position="47"/>
    </location>
</feature>
<evidence type="ECO:0000256" key="5">
    <source>
        <dbReference type="SAM" id="Phobius"/>
    </source>
</evidence>
<evidence type="ECO:0000256" key="1">
    <source>
        <dbReference type="ARBA" id="ARBA00004141"/>
    </source>
</evidence>
<keyword evidence="3 5" id="KW-1133">Transmembrane helix</keyword>
<protein>
    <submittedName>
        <fullName evidence="6">Unannotated protein</fullName>
    </submittedName>
</protein>
<evidence type="ECO:0000256" key="4">
    <source>
        <dbReference type="ARBA" id="ARBA00023136"/>
    </source>
</evidence>
<keyword evidence="4 5" id="KW-0472">Membrane</keyword>
<sequence>MTSGFIGKFSIFSAAYESGNTSLLIAGVLSSAIAAFFYIRVIVLMFFKDSVEDGTSVVIPSALTTTTIAITSAVTLILGIYPAPLINFIATFATFVR</sequence>
<accession>A0A6J6AE99</accession>
<evidence type="ECO:0000256" key="3">
    <source>
        <dbReference type="ARBA" id="ARBA00022989"/>
    </source>
</evidence>
<reference evidence="6" key="1">
    <citation type="submission" date="2020-05" db="EMBL/GenBank/DDBJ databases">
        <authorList>
            <person name="Chiriac C."/>
            <person name="Salcher M."/>
            <person name="Ghai R."/>
            <person name="Kavagutti S V."/>
        </authorList>
    </citation>
    <scope>NUCLEOTIDE SEQUENCE</scope>
</reference>
<name>A0A6J6AE99_9ZZZZ</name>
<comment type="subcellular location">
    <subcellularLocation>
        <location evidence="1">Membrane</location>
        <topology evidence="1">Multi-pass membrane protein</topology>
    </subcellularLocation>
</comment>
<dbReference type="AlphaFoldDB" id="A0A6J6AE99"/>
<dbReference type="GO" id="GO:0016020">
    <property type="term" value="C:membrane"/>
    <property type="evidence" value="ECO:0007669"/>
    <property type="project" value="UniProtKB-SubCell"/>
</dbReference>
<gene>
    <name evidence="6" type="ORF">UFOPK4180_00806</name>
</gene>
<evidence type="ECO:0000313" key="6">
    <source>
        <dbReference type="EMBL" id="CAB4367205.1"/>
    </source>
</evidence>
<dbReference type="PANTHER" id="PTHR22773">
    <property type="entry name" value="NADH DEHYDROGENASE"/>
    <property type="match status" value="1"/>
</dbReference>
<organism evidence="6">
    <name type="scientific">freshwater metagenome</name>
    <dbReference type="NCBI Taxonomy" id="449393"/>
    <lineage>
        <taxon>unclassified sequences</taxon>
        <taxon>metagenomes</taxon>
        <taxon>ecological metagenomes</taxon>
    </lineage>
</organism>
<evidence type="ECO:0000256" key="2">
    <source>
        <dbReference type="ARBA" id="ARBA00022692"/>
    </source>
</evidence>
<keyword evidence="2 5" id="KW-0812">Transmembrane</keyword>
<proteinExistence type="predicted"/>